<dbReference type="InParanoid" id="K0KMZ2"/>
<evidence type="ECO:0000256" key="6">
    <source>
        <dbReference type="ARBA" id="ARBA00023136"/>
    </source>
</evidence>
<evidence type="ECO:0000256" key="2">
    <source>
        <dbReference type="ARBA" id="ARBA00012543"/>
    </source>
</evidence>
<dbReference type="PANTHER" id="PTHR22914">
    <property type="entry name" value="CHITIN SYNTHASE"/>
    <property type="match status" value="1"/>
</dbReference>
<evidence type="ECO:0000313" key="11">
    <source>
        <dbReference type="Proteomes" id="UP000009328"/>
    </source>
</evidence>
<keyword evidence="6 8" id="KW-0472">Membrane</keyword>
<dbReference type="GO" id="GO:0030428">
    <property type="term" value="C:cell septum"/>
    <property type="evidence" value="ECO:0007669"/>
    <property type="project" value="TreeGrafter"/>
</dbReference>
<feature type="transmembrane region" description="Helical" evidence="8">
    <location>
        <begin position="768"/>
        <end position="790"/>
    </location>
</feature>
<evidence type="ECO:0000259" key="9">
    <source>
        <dbReference type="Pfam" id="PF08407"/>
    </source>
</evidence>
<gene>
    <name evidence="10" type="primary">CHS1</name>
    <name evidence="10" type="ORF">BN7_3135</name>
</gene>
<dbReference type="GO" id="GO:0004100">
    <property type="term" value="F:chitin synthase activity"/>
    <property type="evidence" value="ECO:0007669"/>
    <property type="project" value="UniProtKB-EC"/>
</dbReference>
<evidence type="ECO:0000256" key="5">
    <source>
        <dbReference type="ARBA" id="ARBA00022989"/>
    </source>
</evidence>
<comment type="subcellular location">
    <subcellularLocation>
        <location evidence="1">Membrane</location>
        <topology evidence="1">Multi-pass membrane protein</topology>
    </subcellularLocation>
</comment>
<sequence>MSGPFDYNNFGQDPSRPQPALTNESPKKYQNTANLGQSEFNGFPQQQSSAGIKYSPRVDFGRRRQNNTSTDVYGTPYGSPVKANPILSPAGSTTPRKHYAELESPKRKKQNAVIVIDDESDQEDDIFGAYRAGSHDINRSATGNSNSTASSSRILPPPKPIFSATTYAAANNGYQPEADSPIQYPQHTDERVSSGSTILSTESDPRDPFANDQEFNQKEFNEKLEIQDSNYSGATYDYDFENDNDDPLADGDSNNEFDEEFMQYEVPLDAQPRRNRSTIRKSVNSENGNLILENPVPTKLASFLHRKDEDEFLFMRYSACTSEPDDFVDAGFTLRAAKLNREIELCVCITMYNENEVHLTRTLHSVMKNVAYLCQRNRSRIWGPDGWKKVQVVIVSDGRAKVNENSLDVLAAMGVYQDGIAKSYVNNKEVKAHLFEYTTQVSLDPDLEFKSVEKGIVPVQVLFCLKEQNKKKINSHRWLFNAFCPVLDPKVVVLLDVGTKPNLSALYHLWKAFDKDSDIAGAAGEIKAIKGKGWNKLLNPIVASQNFEYKMSNILDKPLESSFGYISVLPGALSAYRYKALKNHDDGTGPLNSYFKGESLDVGPNKDVFSANMYLAEDRILCWELVAKRDEKWLLKYVKEAQGETDLPEAVPEFISQRRRWLNGALFAAIYSQLHFRQIWKTNHSFGRKFALHIEFFYQFIQLLFSWFSIANFYLTFYFMAGAVSANDLIPHNGGYWLFTIFNYICVACLASMFIISMGNRPQGATHLFITAMVLLSICSTYALVCGLFFVFKTMHEKSSGNDEVTTGVFINIVVSLLSTYGLYAIMSILYLDPWHIITCSIQYFLLLPSYTCTLQIFAFCNTHDVSWGTKGENNPTKSLGTAIIKKDSSGHEIVEVEMPSDQLDIDGAYKSTLNNISIQRLRNKQPEKEPRQPVLSEDYYRDVRTRVVLTWLITNLVLVMAVSQVYSATETATNKYLAFILWSVAALSAFRACGSTWYLITKYARSLLEMKHRYEDGGHQNSFSMKRWFKKSDK</sequence>
<feature type="transmembrane region" description="Helical" evidence="8">
    <location>
        <begin position="980"/>
        <end position="1001"/>
    </location>
</feature>
<dbReference type="CDD" id="cd04190">
    <property type="entry name" value="Chitin_synth_C"/>
    <property type="match status" value="1"/>
</dbReference>
<accession>K0KMZ2</accession>
<feature type="region of interest" description="Disordered" evidence="7">
    <location>
        <begin position="172"/>
        <end position="212"/>
    </location>
</feature>
<feature type="transmembrane region" description="Helical" evidence="8">
    <location>
        <begin position="810"/>
        <end position="832"/>
    </location>
</feature>
<comment type="caution">
    <text evidence="10">The sequence shown here is derived from an EMBL/GenBank/DDBJ whole genome shotgun (WGS) entry which is preliminary data.</text>
</comment>
<reference evidence="10 11" key="1">
    <citation type="journal article" date="2012" name="Eukaryot. Cell">
        <title>Draft genome sequence of Wickerhamomyces ciferrii NRRL Y-1031 F-60-10.</title>
        <authorList>
            <person name="Schneider J."/>
            <person name="Andrea H."/>
            <person name="Blom J."/>
            <person name="Jaenicke S."/>
            <person name="Ruckert C."/>
            <person name="Schorsch C."/>
            <person name="Szczepanowski R."/>
            <person name="Farwick M."/>
            <person name="Goesmann A."/>
            <person name="Puhler A."/>
            <person name="Schaffer S."/>
            <person name="Tauch A."/>
            <person name="Kohler T."/>
            <person name="Brinkrolf K."/>
        </authorList>
    </citation>
    <scope>NUCLEOTIDE SEQUENCE [LARGE SCALE GENOMIC DNA]</scope>
    <source>
        <strain evidence="11">ATCC 14091 / BCRC 22168 / CBS 111 / JCM 3599 / NBRC 0793 / NRRL Y-1031 F-60-10</strain>
    </source>
</reference>
<dbReference type="Pfam" id="PF01644">
    <property type="entry name" value="Chitin_synth_1"/>
    <property type="match status" value="1"/>
</dbReference>
<dbReference type="InterPro" id="IPR029044">
    <property type="entry name" value="Nucleotide-diphossugar_trans"/>
</dbReference>
<dbReference type="Proteomes" id="UP000009328">
    <property type="component" value="Unassembled WGS sequence"/>
</dbReference>
<feature type="compositionally biased region" description="Polar residues" evidence="7">
    <location>
        <begin position="20"/>
        <end position="50"/>
    </location>
</feature>
<dbReference type="EMBL" id="CAIF01000084">
    <property type="protein sequence ID" value="CCH43582.1"/>
    <property type="molecule type" value="Genomic_DNA"/>
</dbReference>
<evidence type="ECO:0000256" key="7">
    <source>
        <dbReference type="SAM" id="MobiDB-lite"/>
    </source>
</evidence>
<feature type="region of interest" description="Disordered" evidence="7">
    <location>
        <begin position="233"/>
        <end position="255"/>
    </location>
</feature>
<dbReference type="AlphaFoldDB" id="K0KMZ2"/>
<evidence type="ECO:0000313" key="10">
    <source>
        <dbReference type="EMBL" id="CCH43582.1"/>
    </source>
</evidence>
<dbReference type="InterPro" id="IPR013616">
    <property type="entry name" value="Chitin_synth_N"/>
</dbReference>
<evidence type="ECO:0000256" key="3">
    <source>
        <dbReference type="ARBA" id="ARBA00022676"/>
    </source>
</evidence>
<dbReference type="eggNOG" id="KOG2571">
    <property type="taxonomic scope" value="Eukaryota"/>
</dbReference>
<keyword evidence="5 8" id="KW-1133">Transmembrane helix</keyword>
<feature type="region of interest" description="Disordered" evidence="7">
    <location>
        <begin position="1"/>
        <end position="109"/>
    </location>
</feature>
<feature type="compositionally biased region" description="Acidic residues" evidence="7">
    <location>
        <begin position="238"/>
        <end position="255"/>
    </location>
</feature>
<evidence type="ECO:0000256" key="8">
    <source>
        <dbReference type="SAM" id="Phobius"/>
    </source>
</evidence>
<organism evidence="10 11">
    <name type="scientific">Wickerhamomyces ciferrii (strain ATCC 14091 / BCRC 22168 / CBS 111 / JCM 3599 / NBRC 0793 / NRRL Y-1031 F-60-10)</name>
    <name type="common">Yeast</name>
    <name type="synonym">Pichia ciferrii</name>
    <dbReference type="NCBI Taxonomy" id="1206466"/>
    <lineage>
        <taxon>Eukaryota</taxon>
        <taxon>Fungi</taxon>
        <taxon>Dikarya</taxon>
        <taxon>Ascomycota</taxon>
        <taxon>Saccharomycotina</taxon>
        <taxon>Saccharomycetes</taxon>
        <taxon>Phaffomycetales</taxon>
        <taxon>Wickerhamomycetaceae</taxon>
        <taxon>Wickerhamomyces</taxon>
    </lineage>
</organism>
<dbReference type="SUPFAM" id="SSF53448">
    <property type="entry name" value="Nucleotide-diphospho-sugar transferases"/>
    <property type="match status" value="1"/>
</dbReference>
<feature type="compositionally biased region" description="Low complexity" evidence="7">
    <location>
        <begin position="139"/>
        <end position="153"/>
    </location>
</feature>
<feature type="transmembrane region" description="Helical" evidence="8">
    <location>
        <begin position="948"/>
        <end position="968"/>
    </location>
</feature>
<proteinExistence type="predicted"/>
<keyword evidence="3 10" id="KW-0328">Glycosyltransferase</keyword>
<dbReference type="HOGENOM" id="CLU_004760_1_2_1"/>
<dbReference type="STRING" id="1206466.K0KMZ2"/>
<dbReference type="FunCoup" id="K0KMZ2">
    <property type="interactions" value="105"/>
</dbReference>
<protein>
    <recommendedName>
        <fullName evidence="2">chitin synthase</fullName>
        <ecNumber evidence="2">2.4.1.16</ecNumber>
    </recommendedName>
</protein>
<dbReference type="SMR" id="K0KMZ2"/>
<keyword evidence="4 8" id="KW-0812">Transmembrane</keyword>
<feature type="domain" description="Chitin synthase N-terminal" evidence="9">
    <location>
        <begin position="279"/>
        <end position="344"/>
    </location>
</feature>
<keyword evidence="11" id="KW-1185">Reference proteome</keyword>
<name>K0KMZ2_WICCF</name>
<feature type="transmembrane region" description="Helical" evidence="8">
    <location>
        <begin position="736"/>
        <end position="756"/>
    </location>
</feature>
<dbReference type="Pfam" id="PF08407">
    <property type="entry name" value="Chitin_synth_1N"/>
    <property type="match status" value="1"/>
</dbReference>
<dbReference type="GO" id="GO:0016020">
    <property type="term" value="C:membrane"/>
    <property type="evidence" value="ECO:0007669"/>
    <property type="project" value="UniProtKB-SubCell"/>
</dbReference>
<feature type="compositionally biased region" description="Polar residues" evidence="7">
    <location>
        <begin position="193"/>
        <end position="202"/>
    </location>
</feature>
<dbReference type="PANTHER" id="PTHR22914:SF38">
    <property type="entry name" value="CHITIN SYNTHASE 2"/>
    <property type="match status" value="1"/>
</dbReference>
<feature type="compositionally biased region" description="Basic and acidic residues" evidence="7">
    <location>
        <begin position="203"/>
        <end position="212"/>
    </location>
</feature>
<evidence type="ECO:0000256" key="1">
    <source>
        <dbReference type="ARBA" id="ARBA00004141"/>
    </source>
</evidence>
<feature type="region of interest" description="Disordered" evidence="7">
    <location>
        <begin position="135"/>
        <end position="157"/>
    </location>
</feature>
<dbReference type="EC" id="2.4.1.16" evidence="2"/>
<dbReference type="GO" id="GO:0006031">
    <property type="term" value="P:chitin biosynthetic process"/>
    <property type="evidence" value="ECO:0007669"/>
    <property type="project" value="TreeGrafter"/>
</dbReference>
<dbReference type="GO" id="GO:0071944">
    <property type="term" value="C:cell periphery"/>
    <property type="evidence" value="ECO:0007669"/>
    <property type="project" value="TreeGrafter"/>
</dbReference>
<evidence type="ECO:0000256" key="4">
    <source>
        <dbReference type="ARBA" id="ARBA00022692"/>
    </source>
</evidence>
<feature type="transmembrane region" description="Helical" evidence="8">
    <location>
        <begin position="700"/>
        <end position="724"/>
    </location>
</feature>
<keyword evidence="10" id="KW-0808">Transferase</keyword>
<dbReference type="InterPro" id="IPR004835">
    <property type="entry name" value="Chitin_synth"/>
</dbReference>